<evidence type="ECO:0000259" key="1">
    <source>
        <dbReference type="Pfam" id="PF00080"/>
    </source>
</evidence>
<name>A0AAE0FBH6_9CHLO</name>
<dbReference type="Gene3D" id="2.60.40.200">
    <property type="entry name" value="Superoxide dismutase, copper/zinc binding domain"/>
    <property type="match status" value="1"/>
</dbReference>
<accession>A0AAE0FBH6</accession>
<dbReference type="PANTHER" id="PTHR10003">
    <property type="entry name" value="SUPEROXIDE DISMUTASE CU-ZN -RELATED"/>
    <property type="match status" value="1"/>
</dbReference>
<gene>
    <name evidence="2" type="ORF">CYMTET_34255</name>
</gene>
<dbReference type="GO" id="GO:0006801">
    <property type="term" value="P:superoxide metabolic process"/>
    <property type="evidence" value="ECO:0007669"/>
    <property type="project" value="InterPro"/>
</dbReference>
<keyword evidence="3" id="KW-1185">Reference proteome</keyword>
<dbReference type="GO" id="GO:0005507">
    <property type="term" value="F:copper ion binding"/>
    <property type="evidence" value="ECO:0007669"/>
    <property type="project" value="InterPro"/>
</dbReference>
<organism evidence="2 3">
    <name type="scientific">Cymbomonas tetramitiformis</name>
    <dbReference type="NCBI Taxonomy" id="36881"/>
    <lineage>
        <taxon>Eukaryota</taxon>
        <taxon>Viridiplantae</taxon>
        <taxon>Chlorophyta</taxon>
        <taxon>Pyramimonadophyceae</taxon>
        <taxon>Pyramimonadales</taxon>
        <taxon>Pyramimonadaceae</taxon>
        <taxon>Cymbomonas</taxon>
    </lineage>
</organism>
<dbReference type="InterPro" id="IPR001424">
    <property type="entry name" value="SOD_Cu_Zn_dom"/>
</dbReference>
<dbReference type="SUPFAM" id="SSF49329">
    <property type="entry name" value="Cu,Zn superoxide dismutase-like"/>
    <property type="match status" value="1"/>
</dbReference>
<proteinExistence type="predicted"/>
<dbReference type="Pfam" id="PF00080">
    <property type="entry name" value="Sod_Cu"/>
    <property type="match status" value="1"/>
</dbReference>
<evidence type="ECO:0000313" key="2">
    <source>
        <dbReference type="EMBL" id="KAK3256614.1"/>
    </source>
</evidence>
<dbReference type="InterPro" id="IPR036423">
    <property type="entry name" value="SOD-like_Cu/Zn_dom_sf"/>
</dbReference>
<evidence type="ECO:0000313" key="3">
    <source>
        <dbReference type="Proteomes" id="UP001190700"/>
    </source>
</evidence>
<dbReference type="EMBL" id="LGRX02021489">
    <property type="protein sequence ID" value="KAK3256614.1"/>
    <property type="molecule type" value="Genomic_DNA"/>
</dbReference>
<protein>
    <recommendedName>
        <fullName evidence="1">Superoxide dismutase copper/zinc binding domain-containing protein</fullName>
    </recommendedName>
</protein>
<reference evidence="2 3" key="1">
    <citation type="journal article" date="2015" name="Genome Biol. Evol.">
        <title>Comparative Genomics of a Bacterivorous Green Alga Reveals Evolutionary Causalities and Consequences of Phago-Mixotrophic Mode of Nutrition.</title>
        <authorList>
            <person name="Burns J.A."/>
            <person name="Paasch A."/>
            <person name="Narechania A."/>
            <person name="Kim E."/>
        </authorList>
    </citation>
    <scope>NUCLEOTIDE SEQUENCE [LARGE SCALE GENOMIC DNA]</scope>
    <source>
        <strain evidence="2 3">PLY_AMNH</strain>
    </source>
</reference>
<dbReference type="AlphaFoldDB" id="A0AAE0FBH6"/>
<dbReference type="Proteomes" id="UP001190700">
    <property type="component" value="Unassembled WGS sequence"/>
</dbReference>
<sequence>MKFLSLLHQPRDTLLNAKKDATSFRSQGTLRRTVVRPRSSAENKTEDFRGVAVAAFSALLLNGSTPIVAQAAKPPPAPVYAAELTPTKGNDSVEGVIRFQEALTKRGKKYMTMEVDVKGLSPGAHGVNAHEIGGAVCDDGTCTGKTFDPEGRPHGRPGAIRKFGPSACHYIGDGCLAWHRMGDLGNVTASADGVAQEIVNFDRIKLDGTQECTTLKNEGTKCDISGRSIVIRAAADDFTTQTDDGGAGPILAYGTLEKIG</sequence>
<comment type="caution">
    <text evidence="2">The sequence shown here is derived from an EMBL/GenBank/DDBJ whole genome shotgun (WGS) entry which is preliminary data.</text>
</comment>
<feature type="domain" description="Superoxide dismutase copper/zinc binding" evidence="1">
    <location>
        <begin position="93"/>
        <end position="255"/>
    </location>
</feature>
<dbReference type="InterPro" id="IPR024134">
    <property type="entry name" value="SOD_Cu/Zn_/chaperone"/>
</dbReference>